<dbReference type="Pfam" id="PF03992">
    <property type="entry name" value="ABM"/>
    <property type="match status" value="1"/>
</dbReference>
<evidence type="ECO:0000313" key="4">
    <source>
        <dbReference type="Proteomes" id="UP000001494"/>
    </source>
</evidence>
<name>A0A0H3G341_ZYMMA</name>
<dbReference type="OrthoDB" id="2613830at2"/>
<reference evidence="3 4" key="1">
    <citation type="journal article" date="2011" name="J. Bacteriol.">
        <title>Genome sequence of the ethanol-producing Zymomonas mobilis subsp. mobilis lectotype strain ATCC 10988.</title>
        <authorList>
            <person name="Pappas K.M."/>
            <person name="Kouvelis V.N."/>
            <person name="Saunders E."/>
            <person name="Brettin T.S."/>
            <person name="Bruce D."/>
            <person name="Detter C."/>
            <person name="Balakireva M."/>
            <person name="Han C.S."/>
            <person name="Savvakis G."/>
            <person name="Kyrpides N.C."/>
            <person name="Typas M.A."/>
        </authorList>
    </citation>
    <scope>NUCLEOTIDE SEQUENCE [LARGE SCALE GENOMIC DNA]</scope>
    <source>
        <strain evidence="4">ATCC 10988 / DSM 424 / CCUG 17860 / LMG 404 / NCIMB 8938 / NRRL B-806 / ZM1</strain>
    </source>
</reference>
<dbReference type="RefSeq" id="WP_011241518.1">
    <property type="nucleotide sequence ID" value="NC_017262.1"/>
</dbReference>
<dbReference type="eggNOG" id="COG1359">
    <property type="taxonomic scope" value="Bacteria"/>
</dbReference>
<dbReference type="InterPro" id="IPR007138">
    <property type="entry name" value="ABM_dom"/>
</dbReference>
<evidence type="ECO:0000256" key="1">
    <source>
        <dbReference type="SAM" id="SignalP"/>
    </source>
</evidence>
<gene>
    <name evidence="3" type="ordered locus">Zmob_1368</name>
</gene>
<dbReference type="GO" id="GO:0004497">
    <property type="term" value="F:monooxygenase activity"/>
    <property type="evidence" value="ECO:0007669"/>
    <property type="project" value="UniProtKB-KW"/>
</dbReference>
<keyword evidence="3" id="KW-0503">Monooxygenase</keyword>
<sequence precursor="true">MLRSFYKYAALGLAAVGAVSAVSAPAAARPSVIADNPAYVTIVAVMHPLPQYAQQVGTELKGLAAQVRAEPGNVAFMPTRNPVDNSYVVYEVYRSDDAFQKHITSDHTVSFNKILVNQVQGGASEVTKLKTIF</sequence>
<dbReference type="AlphaFoldDB" id="A0A0H3G341"/>
<dbReference type="GeneID" id="79904901"/>
<dbReference type="KEGG" id="zmm:Zmob_1368"/>
<feature type="domain" description="ABM" evidence="2">
    <location>
        <begin position="40"/>
        <end position="133"/>
    </location>
</feature>
<evidence type="ECO:0000313" key="3">
    <source>
        <dbReference type="EMBL" id="AEH63188.1"/>
    </source>
</evidence>
<keyword evidence="3" id="KW-0560">Oxidoreductase</keyword>
<dbReference type="Proteomes" id="UP000001494">
    <property type="component" value="Chromosome"/>
</dbReference>
<dbReference type="Gene3D" id="3.30.70.100">
    <property type="match status" value="1"/>
</dbReference>
<protein>
    <submittedName>
        <fullName evidence="3">Antibiotic biosynthesis monooxygenase</fullName>
    </submittedName>
</protein>
<dbReference type="EMBL" id="CP002850">
    <property type="protein sequence ID" value="AEH63188.1"/>
    <property type="molecule type" value="Genomic_DNA"/>
</dbReference>
<accession>A0A0H3G341</accession>
<evidence type="ECO:0000259" key="2">
    <source>
        <dbReference type="PROSITE" id="PS51725"/>
    </source>
</evidence>
<dbReference type="InterPro" id="IPR011008">
    <property type="entry name" value="Dimeric_a/b-barrel"/>
</dbReference>
<proteinExistence type="predicted"/>
<dbReference type="SUPFAM" id="SSF54909">
    <property type="entry name" value="Dimeric alpha+beta barrel"/>
    <property type="match status" value="1"/>
</dbReference>
<organism evidence="3 4">
    <name type="scientific">Zymomonas mobilis subsp. mobilis (strain ATCC 10988 / DSM 424 / LMG 404 / NCIMB 8938 / NRRL B-806 / ZM1)</name>
    <dbReference type="NCBI Taxonomy" id="555217"/>
    <lineage>
        <taxon>Bacteria</taxon>
        <taxon>Pseudomonadati</taxon>
        <taxon>Pseudomonadota</taxon>
        <taxon>Alphaproteobacteria</taxon>
        <taxon>Sphingomonadales</taxon>
        <taxon>Zymomonadaceae</taxon>
        <taxon>Zymomonas</taxon>
    </lineage>
</organism>
<dbReference type="HOGENOM" id="CLU_131496_6_0_5"/>
<feature type="signal peptide" evidence="1">
    <location>
        <begin position="1"/>
        <end position="28"/>
    </location>
</feature>
<keyword evidence="1" id="KW-0732">Signal</keyword>
<dbReference type="PROSITE" id="PS51725">
    <property type="entry name" value="ABM"/>
    <property type="match status" value="1"/>
</dbReference>
<feature type="chain" id="PRO_5002609708" evidence="1">
    <location>
        <begin position="29"/>
        <end position="133"/>
    </location>
</feature>